<protein>
    <recommendedName>
        <fullName evidence="1">Reverse transcriptase zinc-binding domain-containing protein</fullName>
    </recommendedName>
</protein>
<accession>A0ABR2EEE9</accession>
<evidence type="ECO:0000313" key="3">
    <source>
        <dbReference type="Proteomes" id="UP001472677"/>
    </source>
</evidence>
<comment type="caution">
    <text evidence="2">The sequence shown here is derived from an EMBL/GenBank/DDBJ whole genome shotgun (WGS) entry which is preliminary data.</text>
</comment>
<gene>
    <name evidence="2" type="ORF">V6N12_042317</name>
</gene>
<evidence type="ECO:0000259" key="1">
    <source>
        <dbReference type="Pfam" id="PF13966"/>
    </source>
</evidence>
<evidence type="ECO:0000313" key="2">
    <source>
        <dbReference type="EMBL" id="KAK8559029.1"/>
    </source>
</evidence>
<organism evidence="2 3">
    <name type="scientific">Hibiscus sabdariffa</name>
    <name type="common">roselle</name>
    <dbReference type="NCBI Taxonomy" id="183260"/>
    <lineage>
        <taxon>Eukaryota</taxon>
        <taxon>Viridiplantae</taxon>
        <taxon>Streptophyta</taxon>
        <taxon>Embryophyta</taxon>
        <taxon>Tracheophyta</taxon>
        <taxon>Spermatophyta</taxon>
        <taxon>Magnoliopsida</taxon>
        <taxon>eudicotyledons</taxon>
        <taxon>Gunneridae</taxon>
        <taxon>Pentapetalae</taxon>
        <taxon>rosids</taxon>
        <taxon>malvids</taxon>
        <taxon>Malvales</taxon>
        <taxon>Malvaceae</taxon>
        <taxon>Malvoideae</taxon>
        <taxon>Hibiscus</taxon>
    </lineage>
</organism>
<dbReference type="InterPro" id="IPR026960">
    <property type="entry name" value="RVT-Znf"/>
</dbReference>
<feature type="domain" description="Reverse transcriptase zinc-binding" evidence="1">
    <location>
        <begin position="43"/>
        <end position="100"/>
    </location>
</feature>
<dbReference type="Pfam" id="PF13966">
    <property type="entry name" value="zf-RVT"/>
    <property type="match status" value="1"/>
</dbReference>
<sequence>MHACGTMPCMRGRGCMLPCRISEAVFFLPQTLIRTVTFGVDTIHTLPTLPKVCIFAWRLGHDYLPIGSQVLVVGLGSGVCPFCSLEVETSLHAFRGCSDAIEALRLGGFPNSVSTSNTTSIFDWLFETAGSLSREAFSKFLLILWNRRNLWVHDSRLQPVWDTITTTTLLHEDFIAANDGLKKSRSKPILSFPTWSPSTRDGGHICGWSFYLGPRRWCRCGGSGFAC</sequence>
<reference evidence="2 3" key="1">
    <citation type="journal article" date="2024" name="G3 (Bethesda)">
        <title>Genome assembly of Hibiscus sabdariffa L. provides insights into metabolisms of medicinal natural products.</title>
        <authorList>
            <person name="Kim T."/>
        </authorList>
    </citation>
    <scope>NUCLEOTIDE SEQUENCE [LARGE SCALE GENOMIC DNA]</scope>
    <source>
        <strain evidence="2">TK-2024</strain>
        <tissue evidence="2">Old leaves</tissue>
    </source>
</reference>
<name>A0ABR2EEE9_9ROSI</name>
<dbReference type="Proteomes" id="UP001472677">
    <property type="component" value="Unassembled WGS sequence"/>
</dbReference>
<keyword evidence="3" id="KW-1185">Reference proteome</keyword>
<proteinExistence type="predicted"/>
<dbReference type="EMBL" id="JBBPBM010000015">
    <property type="protein sequence ID" value="KAK8559029.1"/>
    <property type="molecule type" value="Genomic_DNA"/>
</dbReference>